<dbReference type="Pfam" id="PF02826">
    <property type="entry name" value="2-Hacid_dh_C"/>
    <property type="match status" value="1"/>
</dbReference>
<evidence type="ECO:0000259" key="5">
    <source>
        <dbReference type="Pfam" id="PF00389"/>
    </source>
</evidence>
<dbReference type="SUPFAM" id="SSF52283">
    <property type="entry name" value="Formate/glycerate dehydrogenase catalytic domain-like"/>
    <property type="match status" value="1"/>
</dbReference>
<gene>
    <name evidence="7" type="ORF">BLM47_08640</name>
</gene>
<evidence type="ECO:0000256" key="1">
    <source>
        <dbReference type="ARBA" id="ARBA00005854"/>
    </source>
</evidence>
<reference evidence="7 8" key="1">
    <citation type="submission" date="2016-12" db="EMBL/GenBank/DDBJ databases">
        <title>Candidatus Reconcilibacillus cellulovorans genome.</title>
        <authorList>
            <person name="Kolinko S."/>
            <person name="Wu Y.-W."/>
            <person name="Tachea F."/>
            <person name="Denzel E."/>
            <person name="Hiras J."/>
            <person name="Baecker N."/>
            <person name="Chan L.J."/>
            <person name="Eichorst S.A."/>
            <person name="Frey D."/>
            <person name="Adams P.D."/>
            <person name="Pray T."/>
            <person name="Tanjore D."/>
            <person name="Petzold C.J."/>
            <person name="Gladden J.M."/>
            <person name="Simmons B.A."/>
            <person name="Singer S.W."/>
        </authorList>
    </citation>
    <scope>NUCLEOTIDE SEQUENCE [LARGE SCALE GENOMIC DNA]</scope>
    <source>
        <strain evidence="7">JTherm</strain>
    </source>
</reference>
<dbReference type="InterPro" id="IPR029753">
    <property type="entry name" value="D-isomer_DH_CS"/>
</dbReference>
<dbReference type="InterPro" id="IPR036291">
    <property type="entry name" value="NAD(P)-bd_dom_sf"/>
</dbReference>
<proteinExistence type="inferred from homology"/>
<dbReference type="SUPFAM" id="SSF51735">
    <property type="entry name" value="NAD(P)-binding Rossmann-fold domains"/>
    <property type="match status" value="1"/>
</dbReference>
<evidence type="ECO:0000256" key="3">
    <source>
        <dbReference type="ARBA" id="ARBA00023027"/>
    </source>
</evidence>
<protein>
    <submittedName>
        <fullName evidence="7">Phosphoglycerate dehydrogenase</fullName>
    </submittedName>
</protein>
<sequence length="311" mass="33972">MNILITPKSFALAKAKTFPLLETLGFNVIENDKGRTLTEDELIAFAEHGVVGMIVGVDPVTARVIDACRDLRAISKYGVGLDNIDVDAARRRGIKIASAVATNHISVAELTIALLFEAARRLSSMIASVRNGSWQRQLGIELTGKTLLVVGGGMIGKEVAKRARGLMMKVLLYDPYAQDETFLREYGIVACDSLHQGLEQADAVSLHVPLTPETRRMIGSDELRRMKPTAILVNTSRGELVDEEALYEALRERRIAFAAQDVFSVEPPPPGAPLLSLDEFVLTPHAGAYTREAVERTAVRSVENLIDLLRG</sequence>
<accession>A0A2A6DZM1</accession>
<dbReference type="FunFam" id="3.40.50.720:FF:000203">
    <property type="entry name" value="D-3-phosphoglycerate dehydrogenase (SerA)"/>
    <property type="match status" value="1"/>
</dbReference>
<evidence type="ECO:0000256" key="4">
    <source>
        <dbReference type="RuleBase" id="RU003719"/>
    </source>
</evidence>
<dbReference type="Pfam" id="PF00389">
    <property type="entry name" value="2-Hacid_dh"/>
    <property type="match status" value="1"/>
</dbReference>
<feature type="domain" description="D-isomer specific 2-hydroxyacid dehydrogenase NAD-binding" evidence="6">
    <location>
        <begin position="112"/>
        <end position="287"/>
    </location>
</feature>
<dbReference type="PANTHER" id="PTHR42789:SF1">
    <property type="entry name" value="D-ISOMER SPECIFIC 2-HYDROXYACID DEHYDROGENASE FAMILY PROTEIN (AFU_ORTHOLOGUE AFUA_6G10090)"/>
    <property type="match status" value="1"/>
</dbReference>
<keyword evidence="2 4" id="KW-0560">Oxidoreductase</keyword>
<evidence type="ECO:0000313" key="8">
    <source>
        <dbReference type="Proteomes" id="UP000243688"/>
    </source>
</evidence>
<dbReference type="InterPro" id="IPR006140">
    <property type="entry name" value="D-isomer_DH_NAD-bd"/>
</dbReference>
<dbReference type="InterPro" id="IPR050857">
    <property type="entry name" value="D-2-hydroxyacid_DH"/>
</dbReference>
<name>A0A2A6DZM1_9BACL</name>
<evidence type="ECO:0000256" key="2">
    <source>
        <dbReference type="ARBA" id="ARBA00023002"/>
    </source>
</evidence>
<comment type="caution">
    <text evidence="7">The sequence shown here is derived from an EMBL/GenBank/DDBJ whole genome shotgun (WGS) entry which is preliminary data.</text>
</comment>
<organism evidence="7 8">
    <name type="scientific">Candidatus Reconcilbacillus cellulovorans</name>
    <dbReference type="NCBI Taxonomy" id="1906605"/>
    <lineage>
        <taxon>Bacteria</taxon>
        <taxon>Bacillati</taxon>
        <taxon>Bacillota</taxon>
        <taxon>Bacilli</taxon>
        <taxon>Bacillales</taxon>
        <taxon>Paenibacillaceae</taxon>
        <taxon>Candidatus Reconcilbacillus</taxon>
    </lineage>
</organism>
<dbReference type="GO" id="GO:0051287">
    <property type="term" value="F:NAD binding"/>
    <property type="evidence" value="ECO:0007669"/>
    <property type="project" value="InterPro"/>
</dbReference>
<dbReference type="InterPro" id="IPR006139">
    <property type="entry name" value="D-isomer_2_OHA_DH_cat_dom"/>
</dbReference>
<evidence type="ECO:0000259" key="6">
    <source>
        <dbReference type="Pfam" id="PF02826"/>
    </source>
</evidence>
<dbReference type="EMBL" id="MOXJ01000018">
    <property type="protein sequence ID" value="PDO10193.1"/>
    <property type="molecule type" value="Genomic_DNA"/>
</dbReference>
<dbReference type="GO" id="GO:0016616">
    <property type="term" value="F:oxidoreductase activity, acting on the CH-OH group of donors, NAD or NADP as acceptor"/>
    <property type="evidence" value="ECO:0007669"/>
    <property type="project" value="InterPro"/>
</dbReference>
<comment type="similarity">
    <text evidence="1 4">Belongs to the D-isomer specific 2-hydroxyacid dehydrogenase family.</text>
</comment>
<evidence type="ECO:0000313" key="7">
    <source>
        <dbReference type="EMBL" id="PDO10193.1"/>
    </source>
</evidence>
<dbReference type="Proteomes" id="UP000243688">
    <property type="component" value="Unassembled WGS sequence"/>
</dbReference>
<dbReference type="AlphaFoldDB" id="A0A2A6DZM1"/>
<dbReference type="PROSITE" id="PS00671">
    <property type="entry name" value="D_2_HYDROXYACID_DH_3"/>
    <property type="match status" value="1"/>
</dbReference>
<dbReference type="Gene3D" id="3.40.50.720">
    <property type="entry name" value="NAD(P)-binding Rossmann-like Domain"/>
    <property type="match status" value="2"/>
</dbReference>
<dbReference type="CDD" id="cd12172">
    <property type="entry name" value="PGDH_like_2"/>
    <property type="match status" value="1"/>
</dbReference>
<feature type="domain" description="D-isomer specific 2-hydroxyacid dehydrogenase catalytic" evidence="5">
    <location>
        <begin position="20"/>
        <end position="311"/>
    </location>
</feature>
<keyword evidence="3" id="KW-0520">NAD</keyword>
<dbReference type="PANTHER" id="PTHR42789">
    <property type="entry name" value="D-ISOMER SPECIFIC 2-HYDROXYACID DEHYDROGENASE FAMILY PROTEIN (AFU_ORTHOLOGUE AFUA_6G10090)"/>
    <property type="match status" value="1"/>
</dbReference>